<protein>
    <submittedName>
        <fullName evidence="1">Uncharacterized protein</fullName>
    </submittedName>
</protein>
<dbReference type="AlphaFoldDB" id="A0A0F9ANX0"/>
<proteinExistence type="predicted"/>
<accession>A0A0F9ANX0</accession>
<organism evidence="1">
    <name type="scientific">marine sediment metagenome</name>
    <dbReference type="NCBI Taxonomy" id="412755"/>
    <lineage>
        <taxon>unclassified sequences</taxon>
        <taxon>metagenomes</taxon>
        <taxon>ecological metagenomes</taxon>
    </lineage>
</organism>
<comment type="caution">
    <text evidence="1">The sequence shown here is derived from an EMBL/GenBank/DDBJ whole genome shotgun (WGS) entry which is preliminary data.</text>
</comment>
<reference evidence="1" key="1">
    <citation type="journal article" date="2015" name="Nature">
        <title>Complex archaea that bridge the gap between prokaryotes and eukaryotes.</title>
        <authorList>
            <person name="Spang A."/>
            <person name="Saw J.H."/>
            <person name="Jorgensen S.L."/>
            <person name="Zaremba-Niedzwiedzka K."/>
            <person name="Martijn J."/>
            <person name="Lind A.E."/>
            <person name="van Eijk R."/>
            <person name="Schleper C."/>
            <person name="Guy L."/>
            <person name="Ettema T.J."/>
        </authorList>
    </citation>
    <scope>NUCLEOTIDE SEQUENCE</scope>
</reference>
<sequence length="121" mass="14196">GIKNDMKKPKNITEKGTMRTKNSEKILLEWSEEVLKKGKKNGKKRVCVLNVGGRWRIKNGGLVKDVGNKKGEKIMKTRIKDKRHKFLRKPCKKCKKMFQRVSKFNQVCEDCLNKHGRWGKR</sequence>
<gene>
    <name evidence="1" type="ORF">LCGC14_2549090</name>
</gene>
<dbReference type="EMBL" id="LAZR01041787">
    <property type="protein sequence ID" value="KKL11110.1"/>
    <property type="molecule type" value="Genomic_DNA"/>
</dbReference>
<evidence type="ECO:0000313" key="1">
    <source>
        <dbReference type="EMBL" id="KKL11110.1"/>
    </source>
</evidence>
<name>A0A0F9ANX0_9ZZZZ</name>
<feature type="non-terminal residue" evidence="1">
    <location>
        <position position="1"/>
    </location>
</feature>